<gene>
    <name evidence="1" type="ORF">PoB_000819300</name>
</gene>
<dbReference type="Proteomes" id="UP000735302">
    <property type="component" value="Unassembled WGS sequence"/>
</dbReference>
<evidence type="ECO:0000313" key="1">
    <source>
        <dbReference type="EMBL" id="GFN81687.1"/>
    </source>
</evidence>
<reference evidence="1 2" key="1">
    <citation type="journal article" date="2021" name="Elife">
        <title>Chloroplast acquisition without the gene transfer in kleptoplastic sea slugs, Plakobranchus ocellatus.</title>
        <authorList>
            <person name="Maeda T."/>
            <person name="Takahashi S."/>
            <person name="Yoshida T."/>
            <person name="Shimamura S."/>
            <person name="Takaki Y."/>
            <person name="Nagai Y."/>
            <person name="Toyoda A."/>
            <person name="Suzuki Y."/>
            <person name="Arimoto A."/>
            <person name="Ishii H."/>
            <person name="Satoh N."/>
            <person name="Nishiyama T."/>
            <person name="Hasebe M."/>
            <person name="Maruyama T."/>
            <person name="Minagawa J."/>
            <person name="Obokata J."/>
            <person name="Shigenobu S."/>
        </authorList>
    </citation>
    <scope>NUCLEOTIDE SEQUENCE [LARGE SCALE GENOMIC DNA]</scope>
</reference>
<proteinExistence type="predicted"/>
<sequence length="88" mass="10457">MIYHRHQTHREEKAGIESWMRCMHLRKLYSYKIARVTFMRMFQISSDSVYRCDIHDKGSVQNEVMINLSSPASPMVLAEDRKLKDNLP</sequence>
<protein>
    <submittedName>
        <fullName evidence="1">Uncharacterized protein</fullName>
    </submittedName>
</protein>
<dbReference type="EMBL" id="BLXT01000945">
    <property type="protein sequence ID" value="GFN81687.1"/>
    <property type="molecule type" value="Genomic_DNA"/>
</dbReference>
<keyword evidence="2" id="KW-1185">Reference proteome</keyword>
<organism evidence="1 2">
    <name type="scientific">Plakobranchus ocellatus</name>
    <dbReference type="NCBI Taxonomy" id="259542"/>
    <lineage>
        <taxon>Eukaryota</taxon>
        <taxon>Metazoa</taxon>
        <taxon>Spiralia</taxon>
        <taxon>Lophotrochozoa</taxon>
        <taxon>Mollusca</taxon>
        <taxon>Gastropoda</taxon>
        <taxon>Heterobranchia</taxon>
        <taxon>Euthyneura</taxon>
        <taxon>Panpulmonata</taxon>
        <taxon>Sacoglossa</taxon>
        <taxon>Placobranchoidea</taxon>
        <taxon>Plakobranchidae</taxon>
        <taxon>Plakobranchus</taxon>
    </lineage>
</organism>
<name>A0AAV3YH16_9GAST</name>
<evidence type="ECO:0000313" key="2">
    <source>
        <dbReference type="Proteomes" id="UP000735302"/>
    </source>
</evidence>
<comment type="caution">
    <text evidence="1">The sequence shown here is derived from an EMBL/GenBank/DDBJ whole genome shotgun (WGS) entry which is preliminary data.</text>
</comment>
<accession>A0AAV3YH16</accession>
<dbReference type="AlphaFoldDB" id="A0AAV3YH16"/>